<dbReference type="Proteomes" id="UP000065511">
    <property type="component" value="Chromosome"/>
</dbReference>
<evidence type="ECO:0000313" key="2">
    <source>
        <dbReference type="EMBL" id="ALS02541.1"/>
    </source>
</evidence>
<gene>
    <name evidence="2" type="ORF">ATZ33_14485</name>
</gene>
<evidence type="ECO:0000313" key="3">
    <source>
        <dbReference type="Proteomes" id="UP000065511"/>
    </source>
</evidence>
<name>A0ABM5WB06_9ENTE</name>
<reference evidence="2 3" key="1">
    <citation type="submission" date="2015-12" db="EMBL/GenBank/DDBJ databases">
        <authorList>
            <person name="Lauer A."/>
            <person name="Humrighouse B."/>
            <person name="Loparev V."/>
            <person name="Shewmaker P.L."/>
            <person name="Whitney A.M."/>
            <person name="McLaughlin R.W."/>
        </authorList>
    </citation>
    <scope>NUCLEOTIDE SEQUENCE [LARGE SCALE GENOMIC DNA]</scope>
    <source>
        <strain evidence="2 3">LMG 23085</strain>
    </source>
</reference>
<sequence length="206" mass="23673">MTNENNDQVINDLPKVQENPNEDKQKSLFFYLILLLLIIVLLGGGLAGYIFYPFVNKINGNWVSTDQTMHLTSRGNIWELAIADYQQTKGFALVYTGAWEAAGVNKYDGKQVKLLAKIKKANFAKEEIKKLEKKSDLYTVFDQTEKELTLQYTEKGIKQIQSGANLNTVVHMTLENIHWEKAKEKLYLNSSYFSSERIEFTYKNGQ</sequence>
<accession>A0ABM5WB06</accession>
<proteinExistence type="predicted"/>
<evidence type="ECO:0000256" key="1">
    <source>
        <dbReference type="SAM" id="Phobius"/>
    </source>
</evidence>
<organism evidence="2 3">
    <name type="scientific">Enterococcus silesiacus</name>
    <dbReference type="NCBI Taxonomy" id="332949"/>
    <lineage>
        <taxon>Bacteria</taxon>
        <taxon>Bacillati</taxon>
        <taxon>Bacillota</taxon>
        <taxon>Bacilli</taxon>
        <taxon>Lactobacillales</taxon>
        <taxon>Enterococcaceae</taxon>
        <taxon>Enterococcus</taxon>
    </lineage>
</organism>
<feature type="transmembrane region" description="Helical" evidence="1">
    <location>
        <begin position="28"/>
        <end position="52"/>
    </location>
</feature>
<keyword evidence="3" id="KW-1185">Reference proteome</keyword>
<dbReference type="RefSeq" id="WP_083429052.1">
    <property type="nucleotide sequence ID" value="NZ_JXLC01000001.1"/>
</dbReference>
<keyword evidence="1" id="KW-1133">Transmembrane helix</keyword>
<keyword evidence="1" id="KW-0812">Transmembrane</keyword>
<protein>
    <submittedName>
        <fullName evidence="2">Uncharacterized protein</fullName>
    </submittedName>
</protein>
<keyword evidence="1" id="KW-0472">Membrane</keyword>
<dbReference type="EMBL" id="CP013614">
    <property type="protein sequence ID" value="ALS02541.1"/>
    <property type="molecule type" value="Genomic_DNA"/>
</dbReference>